<sequence>DYKQACEERKLAQGFALPGIEASAQPLSYRIPWIDSSRTLRLSDSLLYLRTQGVNSIDTSQVATACTEARRRTVENTLEGYTLILKANLNKVIEDDLGINFPQNSQGYSVGILRLQEKASNTHQIKIITIPISVIFVATTCGCIGIYTFWIEIVLLYRHYCSKDETINDGKEFDAFVSYANSSSSDTRDTITEDRFALELLPAVLEKEYGYKLCLFERDVLPGGAYTEDVILSIKKSRRIIIVLSPNYIALTGSRIFELMTGVNIMFENFKTKVILIKFSPLPEINTLPQNVKKAIKVLPEISWKGSKSSLPSSKFWKQLRYYMPVKKNSHLSIAYSKEHETEYKFLV</sequence>
<evidence type="ECO:0000256" key="7">
    <source>
        <dbReference type="ARBA" id="ARBA00022989"/>
    </source>
</evidence>
<feature type="transmembrane region" description="Helical" evidence="13">
    <location>
        <begin position="127"/>
        <end position="150"/>
    </location>
</feature>
<dbReference type="FunFam" id="3.40.50.10140:FF:000002">
    <property type="entry name" value="Interleukin 1 receptor accessory protein"/>
    <property type="match status" value="1"/>
</dbReference>
<evidence type="ECO:0000256" key="13">
    <source>
        <dbReference type="SAM" id="Phobius"/>
    </source>
</evidence>
<dbReference type="PANTHER" id="PTHR11890">
    <property type="entry name" value="INTERLEUKIN-1 RECEPTOR FAMILY MEMBER"/>
    <property type="match status" value="1"/>
</dbReference>
<reference evidence="15" key="4">
    <citation type="submission" date="2025-08" db="UniProtKB">
        <authorList>
            <consortium name="Ensembl"/>
        </authorList>
    </citation>
    <scope>IDENTIFICATION</scope>
</reference>
<reference evidence="15" key="5">
    <citation type="submission" date="2025-09" db="UniProtKB">
        <authorList>
            <consortium name="Ensembl"/>
        </authorList>
    </citation>
    <scope>IDENTIFICATION</scope>
</reference>
<keyword evidence="7 13" id="KW-1133">Transmembrane helix</keyword>
<keyword evidence="10" id="KW-0675">Receptor</keyword>
<keyword evidence="6" id="KW-0378">Hydrolase</keyword>
<evidence type="ECO:0000256" key="11">
    <source>
        <dbReference type="ARBA" id="ARBA00023180"/>
    </source>
</evidence>
<keyword evidence="4" id="KW-0732">Signal</keyword>
<dbReference type="SMART" id="SM00255">
    <property type="entry name" value="TIR"/>
    <property type="match status" value="1"/>
</dbReference>
<reference evidence="16" key="1">
    <citation type="journal article" date="2006" name="Science">
        <title>Ancient noncoding elements conserved in the human genome.</title>
        <authorList>
            <person name="Venkatesh B."/>
            <person name="Kirkness E.F."/>
            <person name="Loh Y.H."/>
            <person name="Halpern A.L."/>
            <person name="Lee A.P."/>
            <person name="Johnson J."/>
            <person name="Dandona N."/>
            <person name="Viswanathan L.D."/>
            <person name="Tay A."/>
            <person name="Venter J.C."/>
            <person name="Strausberg R.L."/>
            <person name="Brenner S."/>
        </authorList>
    </citation>
    <scope>NUCLEOTIDE SEQUENCE [LARGE SCALE GENOMIC DNA]</scope>
</reference>
<dbReference type="PROSITE" id="PS50104">
    <property type="entry name" value="TIR"/>
    <property type="match status" value="1"/>
</dbReference>
<dbReference type="Proteomes" id="UP000314986">
    <property type="component" value="Unassembled WGS sequence"/>
</dbReference>
<keyword evidence="16" id="KW-1185">Reference proteome</keyword>
<evidence type="ECO:0000256" key="10">
    <source>
        <dbReference type="ARBA" id="ARBA00023170"/>
    </source>
</evidence>
<name>A0A4W3JQ25_CALMI</name>
<evidence type="ECO:0000313" key="15">
    <source>
        <dbReference type="Ensembl" id="ENSCMIP00000041341.1"/>
    </source>
</evidence>
<evidence type="ECO:0000256" key="6">
    <source>
        <dbReference type="ARBA" id="ARBA00022801"/>
    </source>
</evidence>
<evidence type="ECO:0000256" key="4">
    <source>
        <dbReference type="ARBA" id="ARBA00022729"/>
    </source>
</evidence>
<dbReference type="InterPro" id="IPR035897">
    <property type="entry name" value="Toll_tir_struct_dom_sf"/>
</dbReference>
<dbReference type="GeneTree" id="ENSGT01090000259985"/>
<evidence type="ECO:0000256" key="3">
    <source>
        <dbReference type="ARBA" id="ARBA00022692"/>
    </source>
</evidence>
<accession>A0A4W3JQ25</accession>
<dbReference type="PRINTS" id="PR01537">
    <property type="entry name" value="INTRLKN1R1F"/>
</dbReference>
<keyword evidence="5" id="KW-0677">Repeat</keyword>
<keyword evidence="8 13" id="KW-0472">Membrane</keyword>
<comment type="subcellular location">
    <subcellularLocation>
        <location evidence="1">Membrane</location>
        <topology evidence="1">Single-pass type I membrane protein</topology>
    </subcellularLocation>
</comment>
<evidence type="ECO:0000256" key="1">
    <source>
        <dbReference type="ARBA" id="ARBA00004479"/>
    </source>
</evidence>
<dbReference type="GO" id="GO:0016787">
    <property type="term" value="F:hydrolase activity"/>
    <property type="evidence" value="ECO:0007669"/>
    <property type="project" value="UniProtKB-KW"/>
</dbReference>
<reference evidence="16" key="3">
    <citation type="journal article" date="2014" name="Nature">
        <title>Elephant shark genome provides unique insights into gnathostome evolution.</title>
        <authorList>
            <consortium name="International Elephant Shark Genome Sequencing Consortium"/>
            <person name="Venkatesh B."/>
            <person name="Lee A.P."/>
            <person name="Ravi V."/>
            <person name="Maurya A.K."/>
            <person name="Lian M.M."/>
            <person name="Swann J.B."/>
            <person name="Ohta Y."/>
            <person name="Flajnik M.F."/>
            <person name="Sutoh Y."/>
            <person name="Kasahara M."/>
            <person name="Hoon S."/>
            <person name="Gangu V."/>
            <person name="Roy S.W."/>
            <person name="Irimia M."/>
            <person name="Korzh V."/>
            <person name="Kondrychyn I."/>
            <person name="Lim Z.W."/>
            <person name="Tay B.H."/>
            <person name="Tohari S."/>
            <person name="Kong K.W."/>
            <person name="Ho S."/>
            <person name="Lorente-Galdos B."/>
            <person name="Quilez J."/>
            <person name="Marques-Bonet T."/>
            <person name="Raney B.J."/>
            <person name="Ingham P.W."/>
            <person name="Tay A."/>
            <person name="Hillier L.W."/>
            <person name="Minx P."/>
            <person name="Boehm T."/>
            <person name="Wilson R.K."/>
            <person name="Brenner S."/>
            <person name="Warren W.C."/>
        </authorList>
    </citation>
    <scope>NUCLEOTIDE SEQUENCE [LARGE SCALE GENOMIC DNA]</scope>
</reference>
<dbReference type="SUPFAM" id="SSF52200">
    <property type="entry name" value="Toll/Interleukin receptor TIR domain"/>
    <property type="match status" value="1"/>
</dbReference>
<dbReference type="InParanoid" id="A0A4W3JQ25"/>
<dbReference type="InterPro" id="IPR015621">
    <property type="entry name" value="IL-1_rcpt_fam"/>
</dbReference>
<evidence type="ECO:0000313" key="16">
    <source>
        <dbReference type="Proteomes" id="UP000314986"/>
    </source>
</evidence>
<dbReference type="InterPro" id="IPR000157">
    <property type="entry name" value="TIR_dom"/>
</dbReference>
<evidence type="ECO:0000259" key="14">
    <source>
        <dbReference type="PROSITE" id="PS50104"/>
    </source>
</evidence>
<evidence type="ECO:0000256" key="12">
    <source>
        <dbReference type="ARBA" id="ARBA00023319"/>
    </source>
</evidence>
<dbReference type="Gene3D" id="3.40.50.10140">
    <property type="entry name" value="Toll/interleukin-1 receptor homology (TIR) domain"/>
    <property type="match status" value="1"/>
</dbReference>
<dbReference type="Ensembl" id="ENSCMIT00000041926.1">
    <property type="protein sequence ID" value="ENSCMIP00000041341.1"/>
    <property type="gene ID" value="ENSCMIG00000017231.1"/>
</dbReference>
<evidence type="ECO:0000256" key="9">
    <source>
        <dbReference type="ARBA" id="ARBA00023157"/>
    </source>
</evidence>
<comment type="similarity">
    <text evidence="2">Belongs to the interleukin-1 receptor family.</text>
</comment>
<feature type="domain" description="TIR" evidence="14">
    <location>
        <begin position="171"/>
        <end position="324"/>
    </location>
</feature>
<reference evidence="16" key="2">
    <citation type="journal article" date="2007" name="PLoS Biol.">
        <title>Survey sequencing and comparative analysis of the elephant shark (Callorhinchus milii) genome.</title>
        <authorList>
            <person name="Venkatesh B."/>
            <person name="Kirkness E.F."/>
            <person name="Loh Y.H."/>
            <person name="Halpern A.L."/>
            <person name="Lee A.P."/>
            <person name="Johnson J."/>
            <person name="Dandona N."/>
            <person name="Viswanathan L.D."/>
            <person name="Tay A."/>
            <person name="Venter J.C."/>
            <person name="Strausberg R.L."/>
            <person name="Brenner S."/>
        </authorList>
    </citation>
    <scope>NUCLEOTIDE SEQUENCE [LARGE SCALE GENOMIC DNA]</scope>
</reference>
<keyword evidence="11" id="KW-0325">Glycoprotein</keyword>
<dbReference type="AlphaFoldDB" id="A0A4W3JQ25"/>
<keyword evidence="12" id="KW-0393">Immunoglobulin domain</keyword>
<dbReference type="GO" id="GO:0042008">
    <property type="term" value="F:interleukin-18 receptor activity"/>
    <property type="evidence" value="ECO:0007669"/>
    <property type="project" value="TreeGrafter"/>
</dbReference>
<dbReference type="Pfam" id="PF01582">
    <property type="entry name" value="TIR"/>
    <property type="match status" value="1"/>
</dbReference>
<protein>
    <recommendedName>
        <fullName evidence="14">TIR domain-containing protein</fullName>
    </recommendedName>
</protein>
<keyword evidence="3 13" id="KW-0812">Transmembrane</keyword>
<proteinExistence type="inferred from homology"/>
<dbReference type="STRING" id="7868.ENSCMIP00000041341"/>
<evidence type="ECO:0000256" key="2">
    <source>
        <dbReference type="ARBA" id="ARBA00009752"/>
    </source>
</evidence>
<dbReference type="PANTHER" id="PTHR11890:SF23">
    <property type="entry name" value="INTERLEUKIN-18 RECEPTOR ACCESSORY PROTEIN"/>
    <property type="match status" value="1"/>
</dbReference>
<dbReference type="GO" id="GO:0016020">
    <property type="term" value="C:membrane"/>
    <property type="evidence" value="ECO:0007669"/>
    <property type="project" value="UniProtKB-SubCell"/>
</dbReference>
<keyword evidence="9" id="KW-1015">Disulfide bond</keyword>
<organism evidence="15 16">
    <name type="scientific">Callorhinchus milii</name>
    <name type="common">Ghost shark</name>
    <dbReference type="NCBI Taxonomy" id="7868"/>
    <lineage>
        <taxon>Eukaryota</taxon>
        <taxon>Metazoa</taxon>
        <taxon>Chordata</taxon>
        <taxon>Craniata</taxon>
        <taxon>Vertebrata</taxon>
        <taxon>Chondrichthyes</taxon>
        <taxon>Holocephali</taxon>
        <taxon>Chimaeriformes</taxon>
        <taxon>Callorhinchidae</taxon>
        <taxon>Callorhinchus</taxon>
    </lineage>
</organism>
<evidence type="ECO:0000256" key="5">
    <source>
        <dbReference type="ARBA" id="ARBA00022737"/>
    </source>
</evidence>
<evidence type="ECO:0000256" key="8">
    <source>
        <dbReference type="ARBA" id="ARBA00023136"/>
    </source>
</evidence>